<protein>
    <submittedName>
        <fullName evidence="1">Uncharacterized protein</fullName>
    </submittedName>
</protein>
<dbReference type="EMBL" id="BRLB01000032">
    <property type="protein sequence ID" value="GKX32348.1"/>
    <property type="molecule type" value="Genomic_DNA"/>
</dbReference>
<keyword evidence="2" id="KW-1185">Reference proteome</keyword>
<evidence type="ECO:0000313" key="2">
    <source>
        <dbReference type="Proteomes" id="UP001144256"/>
    </source>
</evidence>
<sequence>MSKEKEKEFTYKDTQERLNNIRLDQVEKYITEKGDRQDE</sequence>
<organism evidence="1 2">
    <name type="scientific">Vallitalea longa</name>
    <dbReference type="NCBI Taxonomy" id="2936439"/>
    <lineage>
        <taxon>Bacteria</taxon>
        <taxon>Bacillati</taxon>
        <taxon>Bacillota</taxon>
        <taxon>Clostridia</taxon>
        <taxon>Lachnospirales</taxon>
        <taxon>Vallitaleaceae</taxon>
        <taxon>Vallitalea</taxon>
    </lineage>
</organism>
<dbReference type="Proteomes" id="UP001144256">
    <property type="component" value="Unassembled WGS sequence"/>
</dbReference>
<dbReference type="AlphaFoldDB" id="A0A9W5YHF9"/>
<reference evidence="1" key="1">
    <citation type="submission" date="2022-06" db="EMBL/GenBank/DDBJ databases">
        <title>Vallitalea longa sp. nov., an anaerobic bacterium isolated from marine sediment.</title>
        <authorList>
            <person name="Hirano S."/>
            <person name="Terahara T."/>
            <person name="Mori K."/>
            <person name="Hamada M."/>
            <person name="Matsumoto R."/>
            <person name="Kobayashi T."/>
        </authorList>
    </citation>
    <scope>NUCLEOTIDE SEQUENCE</scope>
    <source>
        <strain evidence="1">SH18-1</strain>
    </source>
</reference>
<accession>A0A9W5YHF9</accession>
<evidence type="ECO:0000313" key="1">
    <source>
        <dbReference type="EMBL" id="GKX32348.1"/>
    </source>
</evidence>
<comment type="caution">
    <text evidence="1">The sequence shown here is derived from an EMBL/GenBank/DDBJ whole genome shotgun (WGS) entry which is preliminary data.</text>
</comment>
<name>A0A9W5YHF9_9FIRM</name>
<proteinExistence type="predicted"/>
<gene>
    <name evidence="1" type="ORF">SH1V18_48280</name>
</gene>